<dbReference type="AlphaFoldDB" id="A0AAW1WEM2"/>
<evidence type="ECO:0000313" key="4">
    <source>
        <dbReference type="Proteomes" id="UP001457282"/>
    </source>
</evidence>
<evidence type="ECO:0000259" key="2">
    <source>
        <dbReference type="Pfam" id="PF05617"/>
    </source>
</evidence>
<evidence type="ECO:0000256" key="1">
    <source>
        <dbReference type="ARBA" id="ARBA00022729"/>
    </source>
</evidence>
<proteinExistence type="predicted"/>
<accession>A0AAW1WEM2</accession>
<dbReference type="EMBL" id="JBEDUW010000006">
    <property type="protein sequence ID" value="KAK9922977.1"/>
    <property type="molecule type" value="Genomic_DNA"/>
</dbReference>
<dbReference type="Pfam" id="PF05617">
    <property type="entry name" value="Prolamin_like"/>
    <property type="match status" value="1"/>
</dbReference>
<keyword evidence="1" id="KW-0732">Signal</keyword>
<gene>
    <name evidence="3" type="ORF">M0R45_031413</name>
</gene>
<keyword evidence="4" id="KW-1185">Reference proteome</keyword>
<name>A0AAW1WEM2_RUBAR</name>
<reference evidence="3 4" key="1">
    <citation type="journal article" date="2023" name="G3 (Bethesda)">
        <title>A chromosome-length genome assembly and annotation of blackberry (Rubus argutus, cv. 'Hillquist').</title>
        <authorList>
            <person name="Bruna T."/>
            <person name="Aryal R."/>
            <person name="Dudchenko O."/>
            <person name="Sargent D.J."/>
            <person name="Mead D."/>
            <person name="Buti M."/>
            <person name="Cavallini A."/>
            <person name="Hytonen T."/>
            <person name="Andres J."/>
            <person name="Pham M."/>
            <person name="Weisz D."/>
            <person name="Mascagni F."/>
            <person name="Usai G."/>
            <person name="Natali L."/>
            <person name="Bassil N."/>
            <person name="Fernandez G.E."/>
            <person name="Lomsadze A."/>
            <person name="Armour M."/>
            <person name="Olukolu B."/>
            <person name="Poorten T."/>
            <person name="Britton C."/>
            <person name="Davik J."/>
            <person name="Ashrafi H."/>
            <person name="Aiden E.L."/>
            <person name="Borodovsky M."/>
            <person name="Worthington M."/>
        </authorList>
    </citation>
    <scope>NUCLEOTIDE SEQUENCE [LARGE SCALE GENOMIC DNA]</scope>
    <source>
        <strain evidence="3">PI 553951</strain>
    </source>
</reference>
<comment type="caution">
    <text evidence="3">The sequence shown here is derived from an EMBL/GenBank/DDBJ whole genome shotgun (WGS) entry which is preliminary data.</text>
</comment>
<feature type="domain" description="Prolamin-like" evidence="2">
    <location>
        <begin position="83"/>
        <end position="153"/>
    </location>
</feature>
<dbReference type="InterPro" id="IPR040220">
    <property type="entry name" value="DD11"/>
</dbReference>
<organism evidence="3 4">
    <name type="scientific">Rubus argutus</name>
    <name type="common">Southern blackberry</name>
    <dbReference type="NCBI Taxonomy" id="59490"/>
    <lineage>
        <taxon>Eukaryota</taxon>
        <taxon>Viridiplantae</taxon>
        <taxon>Streptophyta</taxon>
        <taxon>Embryophyta</taxon>
        <taxon>Tracheophyta</taxon>
        <taxon>Spermatophyta</taxon>
        <taxon>Magnoliopsida</taxon>
        <taxon>eudicotyledons</taxon>
        <taxon>Gunneridae</taxon>
        <taxon>Pentapetalae</taxon>
        <taxon>rosids</taxon>
        <taxon>fabids</taxon>
        <taxon>Rosales</taxon>
        <taxon>Rosaceae</taxon>
        <taxon>Rosoideae</taxon>
        <taxon>Rosoideae incertae sedis</taxon>
        <taxon>Rubus</taxon>
    </lineage>
</organism>
<evidence type="ECO:0000313" key="3">
    <source>
        <dbReference type="EMBL" id="KAK9922977.1"/>
    </source>
</evidence>
<dbReference type="Proteomes" id="UP001457282">
    <property type="component" value="Unassembled WGS sequence"/>
</dbReference>
<dbReference type="InterPro" id="IPR008502">
    <property type="entry name" value="Prolamin-like"/>
</dbReference>
<protein>
    <recommendedName>
        <fullName evidence="2">Prolamin-like domain-containing protein</fullName>
    </recommendedName>
</protein>
<sequence>MARVDQNVFVNVGLVFASVALLVSFAAAQEYKAFYEVYEDAASPASIKVGYKTIDDAIPPISLEDELVFPPEPSPGSYKKLKECAKKITADYAEEIYAGIFKSEPLTANCCKALVHLGYDCHIQLVKFLLSSPELADKASEALPRSVQIWKTCALVVNADQSIAPSPSN</sequence>
<dbReference type="PANTHER" id="PTHR31207:SF35">
    <property type="entry name" value="PROLAMIN-LIKE DOMAIN-CONTAINING PROTEIN"/>
    <property type="match status" value="1"/>
</dbReference>
<dbReference type="PANTHER" id="PTHR31207">
    <property type="entry name" value="ECA1 GAMETOGENESIS FAMILY PROTEIN (DUF784)-RELATED-RELATED"/>
    <property type="match status" value="1"/>
</dbReference>